<protein>
    <submittedName>
        <fullName evidence="1">Uncharacterized protein</fullName>
    </submittedName>
</protein>
<reference evidence="1" key="1">
    <citation type="submission" date="2021-10" db="EMBL/GenBank/DDBJ databases">
        <title>Tropical sea cucumber genome reveals ecological adaptation and Cuvierian tubules defense mechanism.</title>
        <authorList>
            <person name="Chen T."/>
        </authorList>
    </citation>
    <scope>NUCLEOTIDE SEQUENCE</scope>
    <source>
        <strain evidence="1">Nanhai2018</strain>
        <tissue evidence="1">Muscle</tissue>
    </source>
</reference>
<proteinExistence type="predicted"/>
<dbReference type="Proteomes" id="UP001152320">
    <property type="component" value="Chromosome 11"/>
</dbReference>
<comment type="caution">
    <text evidence="1">The sequence shown here is derived from an EMBL/GenBank/DDBJ whole genome shotgun (WGS) entry which is preliminary data.</text>
</comment>
<dbReference type="EMBL" id="JAIZAY010000011">
    <property type="protein sequence ID" value="KAJ8033835.1"/>
    <property type="molecule type" value="Genomic_DNA"/>
</dbReference>
<name>A0A9Q1BW34_HOLLE</name>
<keyword evidence="2" id="KW-1185">Reference proteome</keyword>
<evidence type="ECO:0000313" key="2">
    <source>
        <dbReference type="Proteomes" id="UP001152320"/>
    </source>
</evidence>
<dbReference type="AlphaFoldDB" id="A0A9Q1BW34"/>
<accession>A0A9Q1BW34</accession>
<sequence>MDIRNQTTLEAKKNILDKMGDSIRQKVEDWSKFAECSASVHTTATNEMVVFIRETVCKIWVREPADEIFLHASVLQDDVNVSQRFHQNNIFIIIQEMKKLQVAKTLDEAILTVANLKGRIAKFSRTSNERHEIMENSLRNLMGASRSMNSPWKLAVERMLAFSRCSHCNFYMHCDEYMSCLYKALEEIERHGGV</sequence>
<evidence type="ECO:0000313" key="1">
    <source>
        <dbReference type="EMBL" id="KAJ8033835.1"/>
    </source>
</evidence>
<organism evidence="1 2">
    <name type="scientific">Holothuria leucospilota</name>
    <name type="common">Black long sea cucumber</name>
    <name type="synonym">Mertensiothuria leucospilota</name>
    <dbReference type="NCBI Taxonomy" id="206669"/>
    <lineage>
        <taxon>Eukaryota</taxon>
        <taxon>Metazoa</taxon>
        <taxon>Echinodermata</taxon>
        <taxon>Eleutherozoa</taxon>
        <taxon>Echinozoa</taxon>
        <taxon>Holothuroidea</taxon>
        <taxon>Aspidochirotacea</taxon>
        <taxon>Aspidochirotida</taxon>
        <taxon>Holothuriidae</taxon>
        <taxon>Holothuria</taxon>
    </lineage>
</organism>
<gene>
    <name evidence="1" type="ORF">HOLleu_24198</name>
</gene>